<dbReference type="InterPro" id="IPR016195">
    <property type="entry name" value="Pol/histidinol_Pase-like"/>
</dbReference>
<dbReference type="PANTHER" id="PTHR36928:SF1">
    <property type="entry name" value="PHOSPHATASE YCDX-RELATED"/>
    <property type="match status" value="1"/>
</dbReference>
<dbReference type="Gene3D" id="3.30.460.10">
    <property type="entry name" value="Beta Polymerase, domain 2"/>
    <property type="match status" value="1"/>
</dbReference>
<accession>A0A0G1N3B9</accession>
<dbReference type="PANTHER" id="PTHR36928">
    <property type="entry name" value="PHOSPHATASE YCDX-RELATED"/>
    <property type="match status" value="1"/>
</dbReference>
<dbReference type="SUPFAM" id="SSF89550">
    <property type="entry name" value="PHP domain-like"/>
    <property type="match status" value="1"/>
</dbReference>
<evidence type="ECO:0000259" key="3">
    <source>
        <dbReference type="SMART" id="SM00481"/>
    </source>
</evidence>
<dbReference type="InterPro" id="IPR050243">
    <property type="entry name" value="PHP_phosphatase"/>
</dbReference>
<dbReference type="InterPro" id="IPR029398">
    <property type="entry name" value="PolB_thumb"/>
</dbReference>
<protein>
    <submittedName>
        <fullName evidence="4">Polymerase X family protein</fullName>
    </submittedName>
</protein>
<dbReference type="EMBL" id="LCJM01000019">
    <property type="protein sequence ID" value="KKT78684.1"/>
    <property type="molecule type" value="Genomic_DNA"/>
</dbReference>
<dbReference type="GO" id="GO:0005829">
    <property type="term" value="C:cytosol"/>
    <property type="evidence" value="ECO:0007669"/>
    <property type="project" value="TreeGrafter"/>
</dbReference>
<dbReference type="GO" id="GO:0016779">
    <property type="term" value="F:nucleotidyltransferase activity"/>
    <property type="evidence" value="ECO:0007669"/>
    <property type="project" value="UniProtKB-KW"/>
</dbReference>
<dbReference type="Proteomes" id="UP000034889">
    <property type="component" value="Unassembled WGS sequence"/>
</dbReference>
<dbReference type="GO" id="GO:0008270">
    <property type="term" value="F:zinc ion binding"/>
    <property type="evidence" value="ECO:0007669"/>
    <property type="project" value="TreeGrafter"/>
</dbReference>
<dbReference type="SMART" id="SM00481">
    <property type="entry name" value="POLIIIAc"/>
    <property type="match status" value="1"/>
</dbReference>
<dbReference type="Pfam" id="PF14791">
    <property type="entry name" value="DNA_pol_B_thumb"/>
    <property type="match status" value="1"/>
</dbReference>
<dbReference type="InterPro" id="IPR043519">
    <property type="entry name" value="NT_sf"/>
</dbReference>
<dbReference type="Gene3D" id="3.30.210.10">
    <property type="entry name" value="DNA polymerase, thumb domain"/>
    <property type="match status" value="1"/>
</dbReference>
<sequence>MKEVEHVYAKGETKILVRLRSGIDADLRIVPKESFGAALQYFTGSKDHNVEVRKIAIKKGYKLNEYGLFKGKKNIAAEFEEKIYKKLGMDLPPSEIRLNLGEIEAALCGKLPRLIGYGDLKGDLQLQTTWTDGKHTIEEMAREAEKIGHEYIAITDHTRSLAMTGGADEKKLERQMAEIDKINAKLKNQKSKLTVLKGAEVNIMKDGSLDIDNKTLEKLDVVGAAVHSLFNLSREEQTARIVKTMENPNVDILFHPTGRVINKRKPYDIDMEKLIKTAKRTGTILEIDGHPWRLDLKDEHIRMAREAGVKMVIDTDAHSIYEMSYLEYGVAQARRGWCEKKDIINTLPLKEFLKALK</sequence>
<evidence type="ECO:0000256" key="1">
    <source>
        <dbReference type="ARBA" id="ARBA00022679"/>
    </source>
</evidence>
<evidence type="ECO:0000256" key="2">
    <source>
        <dbReference type="ARBA" id="ARBA00022695"/>
    </source>
</evidence>
<feature type="domain" description="Polymerase/histidinol phosphatase N-terminal" evidence="3">
    <location>
        <begin position="122"/>
        <end position="205"/>
    </location>
</feature>
<dbReference type="InterPro" id="IPR004013">
    <property type="entry name" value="PHP_dom"/>
</dbReference>
<dbReference type="AlphaFoldDB" id="A0A0G1N3B9"/>
<dbReference type="InterPro" id="IPR047967">
    <property type="entry name" value="PolX_PHP"/>
</dbReference>
<dbReference type="GO" id="GO:0042578">
    <property type="term" value="F:phosphoric ester hydrolase activity"/>
    <property type="evidence" value="ECO:0007669"/>
    <property type="project" value="TreeGrafter"/>
</dbReference>
<dbReference type="Gene3D" id="3.20.20.140">
    <property type="entry name" value="Metal-dependent hydrolases"/>
    <property type="match status" value="1"/>
</dbReference>
<comment type="caution">
    <text evidence="4">The sequence shown here is derived from an EMBL/GenBank/DDBJ whole genome shotgun (WGS) entry which is preliminary data.</text>
</comment>
<reference evidence="4 5" key="1">
    <citation type="journal article" date="2015" name="Nature">
        <title>rRNA introns, odd ribosomes, and small enigmatic genomes across a large radiation of phyla.</title>
        <authorList>
            <person name="Brown C.T."/>
            <person name="Hug L.A."/>
            <person name="Thomas B.C."/>
            <person name="Sharon I."/>
            <person name="Castelle C.J."/>
            <person name="Singh A."/>
            <person name="Wilkins M.J."/>
            <person name="Williams K.H."/>
            <person name="Banfield J.F."/>
        </authorList>
    </citation>
    <scope>NUCLEOTIDE SEQUENCE [LARGE SCALE GENOMIC DNA]</scope>
</reference>
<dbReference type="SUPFAM" id="SSF81301">
    <property type="entry name" value="Nucleotidyltransferase"/>
    <property type="match status" value="1"/>
</dbReference>
<keyword evidence="1" id="KW-0808">Transferase</keyword>
<evidence type="ECO:0000313" key="4">
    <source>
        <dbReference type="EMBL" id="KKT78684.1"/>
    </source>
</evidence>
<dbReference type="Pfam" id="PF02811">
    <property type="entry name" value="PHP"/>
    <property type="match status" value="1"/>
</dbReference>
<evidence type="ECO:0000313" key="5">
    <source>
        <dbReference type="Proteomes" id="UP000034889"/>
    </source>
</evidence>
<keyword evidence="2" id="KW-0548">Nucleotidyltransferase</keyword>
<dbReference type="InterPro" id="IPR037160">
    <property type="entry name" value="DNA_Pol_thumb_sf"/>
</dbReference>
<organism evidence="4 5">
    <name type="scientific">Candidatus Giovannonibacteria bacterium GW2011_GWC2_44_8</name>
    <dbReference type="NCBI Taxonomy" id="1618657"/>
    <lineage>
        <taxon>Bacteria</taxon>
        <taxon>Candidatus Giovannoniibacteriota</taxon>
    </lineage>
</organism>
<dbReference type="CDD" id="cd07436">
    <property type="entry name" value="PHP_PolX"/>
    <property type="match status" value="1"/>
</dbReference>
<dbReference type="InterPro" id="IPR003141">
    <property type="entry name" value="Pol/His_phosphatase_N"/>
</dbReference>
<proteinExistence type="predicted"/>
<gene>
    <name evidence="4" type="ORF">UW74_C0019G0003</name>
</gene>
<name>A0A0G1N3B9_9BACT</name>